<dbReference type="InterPro" id="IPR036735">
    <property type="entry name" value="NGN_dom_sf"/>
</dbReference>
<dbReference type="Pfam" id="PF02357">
    <property type="entry name" value="NusG"/>
    <property type="match status" value="1"/>
</dbReference>
<dbReference type="AlphaFoldDB" id="A0A3B0U9E3"/>
<keyword evidence="2" id="KW-0805">Transcription regulation</keyword>
<dbReference type="GO" id="GO:0006354">
    <property type="term" value="P:DNA-templated transcription elongation"/>
    <property type="evidence" value="ECO:0007669"/>
    <property type="project" value="InterPro"/>
</dbReference>
<evidence type="ECO:0000256" key="2">
    <source>
        <dbReference type="ARBA" id="ARBA00023015"/>
    </source>
</evidence>
<dbReference type="EMBL" id="UOES01000279">
    <property type="protein sequence ID" value="VAW27661.1"/>
    <property type="molecule type" value="Genomic_DNA"/>
</dbReference>
<dbReference type="SUPFAM" id="SSF50104">
    <property type="entry name" value="Translation proteins SH3-like domain"/>
    <property type="match status" value="1"/>
</dbReference>
<dbReference type="CDD" id="cd09895">
    <property type="entry name" value="NGN_SP_UpxY"/>
    <property type="match status" value="1"/>
</dbReference>
<dbReference type="PANTHER" id="PTHR30265">
    <property type="entry name" value="RHO-INTERACTING TRANSCRIPTION TERMINATION FACTOR NUSG"/>
    <property type="match status" value="1"/>
</dbReference>
<organism evidence="5">
    <name type="scientific">hydrothermal vent metagenome</name>
    <dbReference type="NCBI Taxonomy" id="652676"/>
    <lineage>
        <taxon>unclassified sequences</taxon>
        <taxon>metagenomes</taxon>
        <taxon>ecological metagenomes</taxon>
    </lineage>
</organism>
<evidence type="ECO:0000256" key="1">
    <source>
        <dbReference type="ARBA" id="ARBA00022814"/>
    </source>
</evidence>
<dbReference type="PANTHER" id="PTHR30265:SF4">
    <property type="entry name" value="KOW MOTIF FAMILY PROTEIN, EXPRESSED"/>
    <property type="match status" value="1"/>
</dbReference>
<gene>
    <name evidence="5" type="ORF">MNBD_BACTEROID06-1025</name>
</gene>
<protein>
    <submittedName>
        <fullName evidence="5">Transcriptional activator RfaH</fullName>
    </submittedName>
</protein>
<dbReference type="InterPro" id="IPR006645">
    <property type="entry name" value="NGN-like_dom"/>
</dbReference>
<evidence type="ECO:0000313" key="5">
    <source>
        <dbReference type="EMBL" id="VAW27661.1"/>
    </source>
</evidence>
<dbReference type="SUPFAM" id="SSF82679">
    <property type="entry name" value="N-utilization substance G protein NusG, N-terminal domain"/>
    <property type="match status" value="1"/>
</dbReference>
<dbReference type="Gene3D" id="3.30.70.940">
    <property type="entry name" value="NusG, N-terminal domain"/>
    <property type="match status" value="1"/>
</dbReference>
<reference evidence="5" key="1">
    <citation type="submission" date="2018-06" db="EMBL/GenBank/DDBJ databases">
        <authorList>
            <person name="Zhirakovskaya E."/>
        </authorList>
    </citation>
    <scope>NUCLEOTIDE SEQUENCE</scope>
</reference>
<dbReference type="NCBIfam" id="NF033644">
    <property type="entry name" value="antiterm_UpxY"/>
    <property type="match status" value="1"/>
</dbReference>
<dbReference type="GO" id="GO:0031564">
    <property type="term" value="P:transcription antitermination"/>
    <property type="evidence" value="ECO:0007669"/>
    <property type="project" value="UniProtKB-KW"/>
</dbReference>
<accession>A0A3B0U9E3</accession>
<dbReference type="InterPro" id="IPR008991">
    <property type="entry name" value="Translation_prot_SH3-like_sf"/>
</dbReference>
<proteinExistence type="predicted"/>
<name>A0A3B0U9E3_9ZZZZ</name>
<sequence length="171" mass="19800">MNPENPNEKKWLVFYTKSRAEKKTLEYLRKFGFEAWLPMHKVLRQWSDRKKKVEIPLFNSYIFVKDIEANIADILKVPGISWNIRHNGKPAVLRTTEQATIQRFIETGLTLETQAVQRLAQGQQVQVMDGPLKGQIGEVEATYNEDKLYVTIESLGQQVMVSIDKKLLKPL</sequence>
<dbReference type="InterPro" id="IPR043425">
    <property type="entry name" value="NusG-like"/>
</dbReference>
<keyword evidence="1" id="KW-0889">Transcription antitermination</keyword>
<evidence type="ECO:0000256" key="3">
    <source>
        <dbReference type="ARBA" id="ARBA00023163"/>
    </source>
</evidence>
<keyword evidence="3" id="KW-0804">Transcription</keyword>
<feature type="domain" description="NusG-like N-terminal" evidence="4">
    <location>
        <begin position="9"/>
        <end position="100"/>
    </location>
</feature>
<evidence type="ECO:0000259" key="4">
    <source>
        <dbReference type="Pfam" id="PF02357"/>
    </source>
</evidence>